<feature type="region of interest" description="Disordered" evidence="6">
    <location>
        <begin position="381"/>
        <end position="467"/>
    </location>
</feature>
<feature type="compositionally biased region" description="Polar residues" evidence="6">
    <location>
        <begin position="493"/>
        <end position="503"/>
    </location>
</feature>
<dbReference type="EMBL" id="JAAABM010000021">
    <property type="protein sequence ID" value="KAF7671506.1"/>
    <property type="molecule type" value="Genomic_DNA"/>
</dbReference>
<dbReference type="InterPro" id="IPR013899">
    <property type="entry name" value="DUF1771"/>
</dbReference>
<dbReference type="SMART" id="SM00463">
    <property type="entry name" value="SMR"/>
    <property type="match status" value="1"/>
</dbReference>
<dbReference type="Pfam" id="PF14608">
    <property type="entry name" value="zf-CCCH_2"/>
    <property type="match status" value="2"/>
</dbReference>
<dbReference type="GO" id="GO:0045892">
    <property type="term" value="P:negative regulation of DNA-templated transcription"/>
    <property type="evidence" value="ECO:0007669"/>
    <property type="project" value="InterPro"/>
</dbReference>
<evidence type="ECO:0000256" key="6">
    <source>
        <dbReference type="SAM" id="MobiDB-lite"/>
    </source>
</evidence>
<dbReference type="Gene3D" id="3.30.1370.110">
    <property type="match status" value="1"/>
</dbReference>
<proteinExistence type="predicted"/>
<keyword evidence="10" id="KW-1185">Reference proteome</keyword>
<dbReference type="GeneID" id="62208543"/>
<reference evidence="9" key="2">
    <citation type="submission" date="2020-08" db="EMBL/GenBank/DDBJ databases">
        <title>Draft Genome Sequence of Cumin Blight Pathogen Alternaria burnsii.</title>
        <authorList>
            <person name="Feng Z."/>
        </authorList>
    </citation>
    <scope>NUCLEOTIDE SEQUENCE</scope>
    <source>
        <strain evidence="9">CBS107.38</strain>
    </source>
</reference>
<dbReference type="SUPFAM" id="SSF160443">
    <property type="entry name" value="SMR domain-like"/>
    <property type="match status" value="1"/>
</dbReference>
<feature type="region of interest" description="Disordered" evidence="6">
    <location>
        <begin position="1066"/>
        <end position="1092"/>
    </location>
</feature>
<gene>
    <name evidence="9" type="ORF">GT037_010318</name>
</gene>
<dbReference type="RefSeq" id="XP_038781873.1">
    <property type="nucleotide sequence ID" value="XM_038935365.1"/>
</dbReference>
<evidence type="ECO:0000256" key="4">
    <source>
        <dbReference type="ARBA" id="ARBA00022833"/>
    </source>
</evidence>
<dbReference type="PANTHER" id="PTHR13119:SF12">
    <property type="entry name" value="PROTEIN SUPPRESSOR OF SABLE"/>
    <property type="match status" value="1"/>
</dbReference>
<sequence>MVADDLYEKALPVLQDEALDEEDKTDKLEELLRKETNLTGKSLENIVLDCLWRYRDAGSSSSSPPSRHTVIRRPSPAPWQANRAPTPVNNSPRMVHPPPGFGIGPPGFARTKSSTASPFTSPRPSPRLAFSTPHIPHSPSLSAYQFSECASPNTESYGDLDGHSVDWLVNDDAASTESSLLGDGTLNGAAAEWVQPQTMDMGPYDMLRSILRDDRSDEELEKVLEANGYDLSAALLALMGQQLDVQQLPTTPSEHPGYVIGKSMSPAFRPSTPVGQQKSNIVCKYFLSTGHCARADCRFSHDTSKTLCKYFLNGNCLAGDTCLFSHDPSALMARMAVSDVQTPPIPNFQMSDYEFPTLHYNGSPLGTPSITSAATSLEQLYGLTSGGPTRPPPGLSPFANFTPGGGSRPQSRTGSRQTSRATTPSVLAVDDNDAFPSLGSAAAAKTGKRHHGKRGGHGHHKDAPGPNNLADVVRMSPVPAPVTPVRKGLRPTKSFTGSRENSVAAQAIPAPQHIPWLETGEKGNQAYLKARAEAFKHGSLRNKFLQSAAQAWNRSDSRAAKALSLRGQSENNLMREAHREAARILYEDRNKDSDGSRELYVDLHGLHPDESVSYLEGILLKHSSSSRPVYAITGTGHHSKNGKDKVGKAIRGFLNEWRYAFREFSVPGDRNNVGGILGIDPSSYDKSVAERPKESESDGDSSKKDTKIRIMKRDDRPSLSRASLSSNAIPLPATPHLLVHCLLSVIPYPVAMAPRRPSTAGDIDSRMPFASAEMLLWGPEMKQQHAHLLTEMRKLQRHHEAYDVRIKTTEHVAEAAEAATSRIRHLEQQLAAIEAEDDDKAFEKWAMGEMTRLGNFIDTNKHVRQKQIELDNVMSHAVEDLDRLRQVPRDLQNVLLRLDVLEAGRTEDVRRIRSLEKELTHLKAIQHDHTTKTAGSQTVFKIQQAIMRTMAPPPLLNDGHSDATTEAEDEELAPMQKPTHEGNQIRQYPEMRERNQSTTFAPSVTSDSPTKSARQRLMQRPSIHDSMLLRNSEEQEQLRTPYALPDKPGYDILPATQLLPHIQQARGPAPIPTREAPSHARVSPPPTQLLRNNRTSPILASVPASILASTCKAHPRARVAPPSTQLVSKAGSRKRKLPERVPQTQRVTRAQAKKSQAQEADEQKPLGAGSSTPFPSVQPAEPALSSRKKRKTAHAQEPDQIKAEPSTTTRAAHRTPAISRRSAAADRGKNTAMEPTQRVTRSPTKSNVPKVITSPVKKKDPFPVRSNATDSQRQRSLIVILRNPQKAARTRRSESDDTESTPADRVKMSPRKAAIMPLSRSKARKRSNGTRAKPEISGIGAF</sequence>
<organism evidence="9 10">
    <name type="scientific">Alternaria burnsii</name>
    <dbReference type="NCBI Taxonomy" id="1187904"/>
    <lineage>
        <taxon>Eukaryota</taxon>
        <taxon>Fungi</taxon>
        <taxon>Dikarya</taxon>
        <taxon>Ascomycota</taxon>
        <taxon>Pezizomycotina</taxon>
        <taxon>Dothideomycetes</taxon>
        <taxon>Pleosporomycetidae</taxon>
        <taxon>Pleosporales</taxon>
        <taxon>Pleosporineae</taxon>
        <taxon>Pleosporaceae</taxon>
        <taxon>Alternaria</taxon>
        <taxon>Alternaria sect. Alternaria</taxon>
    </lineage>
</organism>
<dbReference type="GO" id="GO:0005634">
    <property type="term" value="C:nucleus"/>
    <property type="evidence" value="ECO:0007669"/>
    <property type="project" value="TreeGrafter"/>
</dbReference>
<evidence type="ECO:0000256" key="3">
    <source>
        <dbReference type="ARBA" id="ARBA00022771"/>
    </source>
</evidence>
<dbReference type="GO" id="GO:0008270">
    <property type="term" value="F:zinc ion binding"/>
    <property type="evidence" value="ECO:0007669"/>
    <property type="project" value="UniProtKB-KW"/>
</dbReference>
<feature type="compositionally biased region" description="Polar residues" evidence="6">
    <location>
        <begin position="408"/>
        <end position="425"/>
    </location>
</feature>
<feature type="region of interest" description="Disordered" evidence="6">
    <location>
        <begin position="111"/>
        <end position="134"/>
    </location>
</feature>
<dbReference type="InterPro" id="IPR036855">
    <property type="entry name" value="Znf_CCCH_sf"/>
</dbReference>
<comment type="caution">
    <text evidence="9">The sequence shown here is derived from an EMBL/GenBank/DDBJ whole genome shotgun (WGS) entry which is preliminary data.</text>
</comment>
<dbReference type="SMART" id="SM01162">
    <property type="entry name" value="DUF1771"/>
    <property type="match status" value="1"/>
</dbReference>
<feature type="compositionally biased region" description="Polar residues" evidence="6">
    <location>
        <begin position="1142"/>
        <end position="1158"/>
    </location>
</feature>
<feature type="region of interest" description="Disordered" evidence="6">
    <location>
        <begin position="684"/>
        <end position="723"/>
    </location>
</feature>
<feature type="zinc finger region" description="C3H1-type" evidence="5">
    <location>
        <begin position="302"/>
        <end position="329"/>
    </location>
</feature>
<evidence type="ECO:0000259" key="8">
    <source>
        <dbReference type="PROSITE" id="PS50828"/>
    </source>
</evidence>
<evidence type="ECO:0000313" key="10">
    <source>
        <dbReference type="Proteomes" id="UP000596902"/>
    </source>
</evidence>
<keyword evidence="3 5" id="KW-0863">Zinc-finger</keyword>
<evidence type="ECO:0000313" key="9">
    <source>
        <dbReference type="EMBL" id="KAF7671506.1"/>
    </source>
</evidence>
<feature type="compositionally biased region" description="Polar residues" evidence="6">
    <location>
        <begin position="1266"/>
        <end position="1275"/>
    </location>
</feature>
<evidence type="ECO:0000256" key="1">
    <source>
        <dbReference type="ARBA" id="ARBA00022723"/>
    </source>
</evidence>
<protein>
    <submittedName>
        <fullName evidence="9">Ccch zinc finger and smr domain-containing protein</fullName>
    </submittedName>
</protein>
<dbReference type="PROSITE" id="PS50828">
    <property type="entry name" value="SMR"/>
    <property type="match status" value="1"/>
</dbReference>
<name>A0A8H7EAM2_9PLEO</name>
<feature type="region of interest" description="Disordered" evidence="6">
    <location>
        <begin position="479"/>
        <end position="503"/>
    </location>
</feature>
<feature type="domain" description="Smr" evidence="8">
    <location>
        <begin position="601"/>
        <end position="682"/>
    </location>
</feature>
<dbReference type="InterPro" id="IPR045124">
    <property type="entry name" value="Su(sable)-like"/>
</dbReference>
<feature type="compositionally biased region" description="Polar residues" evidence="6">
    <location>
        <begin position="996"/>
        <end position="1012"/>
    </location>
</feature>
<reference evidence="9" key="1">
    <citation type="submission" date="2020-01" db="EMBL/GenBank/DDBJ databases">
        <authorList>
            <person name="Feng Z.H.Z."/>
        </authorList>
    </citation>
    <scope>NUCLEOTIDE SEQUENCE</scope>
    <source>
        <strain evidence="9">CBS107.38</strain>
    </source>
</reference>
<feature type="domain" description="C3H1-type" evidence="7">
    <location>
        <begin position="302"/>
        <end position="329"/>
    </location>
</feature>
<feature type="region of interest" description="Disordered" evidence="6">
    <location>
        <begin position="1113"/>
        <end position="1342"/>
    </location>
</feature>
<evidence type="ECO:0000256" key="5">
    <source>
        <dbReference type="PROSITE-ProRule" id="PRU00723"/>
    </source>
</evidence>
<feature type="compositionally biased region" description="Basic and acidic residues" evidence="6">
    <location>
        <begin position="687"/>
        <end position="718"/>
    </location>
</feature>
<feature type="compositionally biased region" description="Polar residues" evidence="6">
    <location>
        <begin position="1233"/>
        <end position="1247"/>
    </location>
</feature>
<accession>A0A8H7EAM2</accession>
<evidence type="ECO:0000259" key="7">
    <source>
        <dbReference type="PROSITE" id="PS50103"/>
    </source>
</evidence>
<dbReference type="PANTHER" id="PTHR13119">
    <property type="entry name" value="ZINC FINGER CCCH DOMAIN-CONTAINING PROTEI"/>
    <property type="match status" value="1"/>
</dbReference>
<feature type="region of interest" description="Disordered" evidence="6">
    <location>
        <begin position="58"/>
        <end position="93"/>
    </location>
</feature>
<dbReference type="SMART" id="SM00356">
    <property type="entry name" value="ZnF_C3H1"/>
    <property type="match status" value="2"/>
</dbReference>
<dbReference type="Gene3D" id="4.10.1000.10">
    <property type="entry name" value="Zinc finger, CCCH-type"/>
    <property type="match status" value="1"/>
</dbReference>
<feature type="compositionally biased region" description="Polar residues" evidence="6">
    <location>
        <begin position="111"/>
        <end position="122"/>
    </location>
</feature>
<dbReference type="InterPro" id="IPR036063">
    <property type="entry name" value="Smr_dom_sf"/>
</dbReference>
<keyword evidence="4 5" id="KW-0862">Zinc</keyword>
<dbReference type="SUPFAM" id="SSF90229">
    <property type="entry name" value="CCCH zinc finger"/>
    <property type="match status" value="1"/>
</dbReference>
<feature type="region of interest" description="Disordered" evidence="6">
    <location>
        <begin position="955"/>
        <end position="1037"/>
    </location>
</feature>
<dbReference type="InterPro" id="IPR002625">
    <property type="entry name" value="Smr_dom"/>
</dbReference>
<feature type="zinc finger region" description="C3H1-type" evidence="5">
    <location>
        <begin position="277"/>
        <end position="301"/>
    </location>
</feature>
<feature type="compositionally biased region" description="Basic residues" evidence="6">
    <location>
        <begin position="446"/>
        <end position="460"/>
    </location>
</feature>
<dbReference type="GO" id="GO:0003723">
    <property type="term" value="F:RNA binding"/>
    <property type="evidence" value="ECO:0007669"/>
    <property type="project" value="InterPro"/>
</dbReference>
<dbReference type="Proteomes" id="UP000596902">
    <property type="component" value="Unassembled WGS sequence"/>
</dbReference>
<dbReference type="Pfam" id="PF08590">
    <property type="entry name" value="DUF1771"/>
    <property type="match status" value="1"/>
</dbReference>
<dbReference type="FunFam" id="3.30.1370.110:FF:000002">
    <property type="entry name" value="CCCH zinc finger and SMR domain protein"/>
    <property type="match status" value="1"/>
</dbReference>
<evidence type="ECO:0000256" key="2">
    <source>
        <dbReference type="ARBA" id="ARBA00022737"/>
    </source>
</evidence>
<dbReference type="PROSITE" id="PS50103">
    <property type="entry name" value="ZF_C3H1"/>
    <property type="match status" value="2"/>
</dbReference>
<dbReference type="InterPro" id="IPR000571">
    <property type="entry name" value="Znf_CCCH"/>
</dbReference>
<keyword evidence="1 5" id="KW-0479">Metal-binding</keyword>
<feature type="domain" description="C3H1-type" evidence="7">
    <location>
        <begin position="277"/>
        <end position="301"/>
    </location>
</feature>
<keyword evidence="2" id="KW-0677">Repeat</keyword>